<comment type="caution">
    <text evidence="12">The sequence shown here is derived from an EMBL/GenBank/DDBJ whole genome shotgun (WGS) entry which is preliminary data.</text>
</comment>
<evidence type="ECO:0000256" key="5">
    <source>
        <dbReference type="ARBA" id="ARBA00020673"/>
    </source>
</evidence>
<keyword evidence="13" id="KW-1185">Reference proteome</keyword>
<dbReference type="PANTHER" id="PTHR47549:SF1">
    <property type="entry name" value="GOLGI APPARATUS MEMBRANE PROTEIN TVP38"/>
    <property type="match status" value="1"/>
</dbReference>
<evidence type="ECO:0000313" key="12">
    <source>
        <dbReference type="EMBL" id="KAK7470751.1"/>
    </source>
</evidence>
<comment type="function">
    <text evidence="1">Golgi membrane protein involved in vesicular trafficking and spindle migration.</text>
</comment>
<dbReference type="Pfam" id="PF09335">
    <property type="entry name" value="VTT_dom"/>
    <property type="match status" value="1"/>
</dbReference>
<evidence type="ECO:0000256" key="7">
    <source>
        <dbReference type="ARBA" id="ARBA00022989"/>
    </source>
</evidence>
<keyword evidence="6 10" id="KW-0812">Transmembrane</keyword>
<accession>A0ABR1K336</accession>
<evidence type="ECO:0000256" key="2">
    <source>
        <dbReference type="ARBA" id="ARBA00004653"/>
    </source>
</evidence>
<keyword evidence="9 10" id="KW-0472">Membrane</keyword>
<feature type="domain" description="VTT" evidence="11">
    <location>
        <begin position="97"/>
        <end position="212"/>
    </location>
</feature>
<dbReference type="Proteomes" id="UP001498398">
    <property type="component" value="Unassembled WGS sequence"/>
</dbReference>
<sequence length="294" mass="32909">MTTTLDENRTHNVFSLVKRYTKFLFLRYQGLHAYGKVAIWFVVLFYIASGTFIIVVTPARIFQALYDFAEKLASLPSGWLVLAAALVAVSFPPMIGHTTLVTLCGFAYGMKGFAIAAIASVFGSALVFVILRLLFNRKLRYWSSKNEKWQALEAVVRAKGLPLIILIRISPFPPWVYSNTLFASIEPVRLWQFVVATLFVLPKICLHVFIGSKMANLSDGGRRSQMDTRTKIMNGLFIGGGLLVAVFTSWLVYTLVQSHIRTLQGLPSEVDEQAAEAIEDFDEEEPLLNSRSDT</sequence>
<proteinExistence type="inferred from homology"/>
<evidence type="ECO:0000256" key="9">
    <source>
        <dbReference type="ARBA" id="ARBA00023136"/>
    </source>
</evidence>
<organism evidence="12 13">
    <name type="scientific">Marasmiellus scandens</name>
    <dbReference type="NCBI Taxonomy" id="2682957"/>
    <lineage>
        <taxon>Eukaryota</taxon>
        <taxon>Fungi</taxon>
        <taxon>Dikarya</taxon>
        <taxon>Basidiomycota</taxon>
        <taxon>Agaricomycotina</taxon>
        <taxon>Agaricomycetes</taxon>
        <taxon>Agaricomycetidae</taxon>
        <taxon>Agaricales</taxon>
        <taxon>Marasmiineae</taxon>
        <taxon>Omphalotaceae</taxon>
        <taxon>Marasmiellus</taxon>
    </lineage>
</organism>
<protein>
    <recommendedName>
        <fullName evidence="4">Golgi apparatus membrane protein TVP38</fullName>
    </recommendedName>
    <alternativeName>
        <fullName evidence="5">Golgi apparatus membrane protein tvp38</fullName>
    </alternativeName>
</protein>
<gene>
    <name evidence="12" type="primary">TVP38</name>
    <name evidence="12" type="ORF">VKT23_002171</name>
</gene>
<evidence type="ECO:0000256" key="3">
    <source>
        <dbReference type="ARBA" id="ARBA00008640"/>
    </source>
</evidence>
<evidence type="ECO:0000256" key="10">
    <source>
        <dbReference type="SAM" id="Phobius"/>
    </source>
</evidence>
<evidence type="ECO:0000256" key="6">
    <source>
        <dbReference type="ARBA" id="ARBA00022692"/>
    </source>
</evidence>
<evidence type="ECO:0000256" key="1">
    <source>
        <dbReference type="ARBA" id="ARBA00002978"/>
    </source>
</evidence>
<dbReference type="InterPro" id="IPR051076">
    <property type="entry name" value="Golgi_membrane_TVP38/TMEM64"/>
</dbReference>
<evidence type="ECO:0000256" key="4">
    <source>
        <dbReference type="ARBA" id="ARBA00013533"/>
    </source>
</evidence>
<comment type="similarity">
    <text evidence="3">Belongs to the TVP38/TMEM64 family.</text>
</comment>
<evidence type="ECO:0000313" key="13">
    <source>
        <dbReference type="Proteomes" id="UP001498398"/>
    </source>
</evidence>
<evidence type="ECO:0000259" key="11">
    <source>
        <dbReference type="Pfam" id="PF09335"/>
    </source>
</evidence>
<evidence type="ECO:0000256" key="8">
    <source>
        <dbReference type="ARBA" id="ARBA00023034"/>
    </source>
</evidence>
<feature type="transmembrane region" description="Helical" evidence="10">
    <location>
        <begin position="232"/>
        <end position="253"/>
    </location>
</feature>
<feature type="transmembrane region" description="Helical" evidence="10">
    <location>
        <begin position="190"/>
        <end position="211"/>
    </location>
</feature>
<name>A0ABR1K336_9AGAR</name>
<dbReference type="EMBL" id="JBANRG010000002">
    <property type="protein sequence ID" value="KAK7470751.1"/>
    <property type="molecule type" value="Genomic_DNA"/>
</dbReference>
<feature type="transmembrane region" description="Helical" evidence="10">
    <location>
        <begin position="37"/>
        <end position="59"/>
    </location>
</feature>
<feature type="transmembrane region" description="Helical" evidence="10">
    <location>
        <begin position="79"/>
        <end position="108"/>
    </location>
</feature>
<comment type="subcellular location">
    <subcellularLocation>
        <location evidence="2">Golgi apparatus membrane</location>
        <topology evidence="2">Multi-pass membrane protein</topology>
    </subcellularLocation>
</comment>
<dbReference type="PANTHER" id="PTHR47549">
    <property type="entry name" value="GOLGI APPARATUS MEMBRANE PROTEIN TVP38-RELATED"/>
    <property type="match status" value="1"/>
</dbReference>
<keyword evidence="8" id="KW-0333">Golgi apparatus</keyword>
<dbReference type="InterPro" id="IPR032816">
    <property type="entry name" value="VTT_dom"/>
</dbReference>
<keyword evidence="7 10" id="KW-1133">Transmembrane helix</keyword>
<feature type="transmembrane region" description="Helical" evidence="10">
    <location>
        <begin position="114"/>
        <end position="135"/>
    </location>
</feature>
<reference evidence="12 13" key="1">
    <citation type="submission" date="2024-01" db="EMBL/GenBank/DDBJ databases">
        <title>A draft genome for the cacao thread blight pathogen Marasmiellus scandens.</title>
        <authorList>
            <person name="Baruah I.K."/>
            <person name="Leung J."/>
            <person name="Bukari Y."/>
            <person name="Amoako-Attah I."/>
            <person name="Meinhardt L.W."/>
            <person name="Bailey B.A."/>
            <person name="Cohen S.P."/>
        </authorList>
    </citation>
    <scope>NUCLEOTIDE SEQUENCE [LARGE SCALE GENOMIC DNA]</scope>
    <source>
        <strain evidence="12 13">GH-19</strain>
    </source>
</reference>